<dbReference type="Proteomes" id="UP001203136">
    <property type="component" value="Unassembled WGS sequence"/>
</dbReference>
<reference evidence="4" key="1">
    <citation type="journal article" date="2022" name="Cell Host Microbe">
        <title>Colonization of the live biotherapeutic product VE303 and modulation of the microbiota and metabolites in healthy volunteers.</title>
        <authorList>
            <person name="Dsouza M."/>
            <person name="Menon R."/>
            <person name="Crossette E."/>
            <person name="Bhattarai S.K."/>
            <person name="Schneider J."/>
            <person name="Kim Y.G."/>
            <person name="Reddy S."/>
            <person name="Caballero S."/>
            <person name="Felix C."/>
            <person name="Cornacchione L."/>
            <person name="Hendrickson J."/>
            <person name="Watson A.R."/>
            <person name="Minot S.S."/>
            <person name="Greenfield N."/>
            <person name="Schopf L."/>
            <person name="Szabady R."/>
            <person name="Patarroyo J."/>
            <person name="Smith W."/>
            <person name="Harrison P."/>
            <person name="Kuijper E.J."/>
            <person name="Kelly C.P."/>
            <person name="Olle B."/>
            <person name="Bobilev D."/>
            <person name="Silber J.L."/>
            <person name="Bucci V."/>
            <person name="Roberts B."/>
            <person name="Faith J."/>
            <person name="Norman J.M."/>
        </authorList>
    </citation>
    <scope>NUCLEOTIDE SEQUENCE</scope>
    <source>
        <strain evidence="4">VE303-04</strain>
    </source>
</reference>
<evidence type="ECO:0000313" key="4">
    <source>
        <dbReference type="EMBL" id="MCK0086686.1"/>
    </source>
</evidence>
<dbReference type="SUPFAM" id="SSF69360">
    <property type="entry name" value="Cell wall binding repeat"/>
    <property type="match status" value="1"/>
</dbReference>
<feature type="repeat" description="Cell wall-binding" evidence="2">
    <location>
        <begin position="249"/>
        <end position="268"/>
    </location>
</feature>
<dbReference type="AlphaFoldDB" id="A0AAW5F2W6"/>
<evidence type="ECO:0000313" key="5">
    <source>
        <dbReference type="Proteomes" id="UP001203136"/>
    </source>
</evidence>
<name>A0AAW5F2W6_CLOSY</name>
<organism evidence="4 5">
    <name type="scientific">Clostridium symbiosum</name>
    <name type="common">Bacteroides symbiosus</name>
    <dbReference type="NCBI Taxonomy" id="1512"/>
    <lineage>
        <taxon>Bacteria</taxon>
        <taxon>Bacillati</taxon>
        <taxon>Bacillota</taxon>
        <taxon>Clostridia</taxon>
        <taxon>Lachnospirales</taxon>
        <taxon>Lachnospiraceae</taxon>
        <taxon>Otoolea</taxon>
    </lineage>
</organism>
<keyword evidence="1" id="KW-0677">Repeat</keyword>
<dbReference type="InterPro" id="IPR018337">
    <property type="entry name" value="Cell_wall/Cho-bd_repeat"/>
</dbReference>
<feature type="chain" id="PRO_5043677865" description="N-acetylmuramoyl-L-alanine amidase" evidence="3">
    <location>
        <begin position="29"/>
        <end position="299"/>
    </location>
</feature>
<proteinExistence type="predicted"/>
<dbReference type="Gene3D" id="2.10.270.10">
    <property type="entry name" value="Cholin Binding"/>
    <property type="match status" value="1"/>
</dbReference>
<keyword evidence="3" id="KW-0732">Signal</keyword>
<evidence type="ECO:0000256" key="2">
    <source>
        <dbReference type="PROSITE-ProRule" id="PRU00591"/>
    </source>
</evidence>
<feature type="signal peptide" evidence="3">
    <location>
        <begin position="1"/>
        <end position="28"/>
    </location>
</feature>
<gene>
    <name evidence="4" type="ORF">K5I21_12525</name>
</gene>
<protein>
    <recommendedName>
        <fullName evidence="6">N-acetylmuramoyl-L-alanine amidase</fullName>
    </recommendedName>
</protein>
<evidence type="ECO:0000256" key="3">
    <source>
        <dbReference type="SAM" id="SignalP"/>
    </source>
</evidence>
<sequence>MRKRTGKKIFSAIAACLLAVTGNFPAMAAEIKKVRLRLTAEDFDESGRPEAEFQTDSEAYEVSGIEKNEEDIYEVELTALEGNEFAVMTQSDIRLTGIRASCSRAVRKNGRGTLSLSVKAEGLCDVTGEIGNARFRETMAEWDKADNAYAYMVLLYRNSKRIGHPHKTQGTTYDFSPLMRERGIYHYKVYPLSINDKKGIPVESEWLSLDEDRAGKNRMEYADRDENQSGWELCEEGWRYWLKDGTFPQDNWMYLDENWYYFDADGYMAADRTAMKEGRLCWLDSSGLLSEGEEVPDES</sequence>
<comment type="caution">
    <text evidence="4">The sequence shown here is derived from an EMBL/GenBank/DDBJ whole genome shotgun (WGS) entry which is preliminary data.</text>
</comment>
<evidence type="ECO:0008006" key="6">
    <source>
        <dbReference type="Google" id="ProtNLM"/>
    </source>
</evidence>
<evidence type="ECO:0000256" key="1">
    <source>
        <dbReference type="ARBA" id="ARBA00022737"/>
    </source>
</evidence>
<accession>A0AAW5F2W6</accession>
<dbReference type="EMBL" id="JAINVB010000001">
    <property type="protein sequence ID" value="MCK0086686.1"/>
    <property type="molecule type" value="Genomic_DNA"/>
</dbReference>
<dbReference type="PROSITE" id="PS51170">
    <property type="entry name" value="CW"/>
    <property type="match status" value="1"/>
</dbReference>
<dbReference type="RefSeq" id="WP_003508336.1">
    <property type="nucleotide sequence ID" value="NZ_CABHNX010000022.1"/>
</dbReference>